<feature type="domain" description="AB hydrolase-1" evidence="4">
    <location>
        <begin position="16"/>
        <end position="244"/>
    </location>
</feature>
<comment type="subunit">
    <text evidence="3">Monomer.</text>
</comment>
<dbReference type="GO" id="GO:0009234">
    <property type="term" value="P:menaquinone biosynthetic process"/>
    <property type="evidence" value="ECO:0007669"/>
    <property type="project" value="UniProtKB-UniRule"/>
</dbReference>
<evidence type="ECO:0000256" key="2">
    <source>
        <dbReference type="ARBA" id="ARBA00023239"/>
    </source>
</evidence>
<dbReference type="RefSeq" id="WP_153834459.1">
    <property type="nucleotide sequence ID" value="NZ_JBHUMW010000025.1"/>
</dbReference>
<comment type="similarity">
    <text evidence="3">Belongs to the AB hydrolase superfamily. MenH family.</text>
</comment>
<dbReference type="EMBL" id="WJEE01000006">
    <property type="protein sequence ID" value="MRI65646.1"/>
    <property type="molecule type" value="Genomic_DNA"/>
</dbReference>
<evidence type="ECO:0000256" key="1">
    <source>
        <dbReference type="ARBA" id="ARBA00022428"/>
    </source>
</evidence>
<dbReference type="Pfam" id="PF00561">
    <property type="entry name" value="Abhydrolase_1"/>
    <property type="match status" value="1"/>
</dbReference>
<dbReference type="AlphaFoldDB" id="A0A6N7R2T1"/>
<sequence>MYIDNYWVERYGNGQPVVLLHGFTGSSQTWQSLRPFFPKQQLIVIDLPGHGHTRAKVESMDDCCRDLYRVFSELGLKLFDLVGYSMGGRTALSFACKYPEMVRTLTLESASPGLATKAERDARQHKDQELAAYIANHSLEAFVNKWENIPLFASQKQLPLEIREKIRHERLSQAKEGLVHSLLTMGTGMMPPLWNQLDQLKMPVLLMVGEWDQKFVAINKKMDKWLPNSRLEIIENAGHAIHVEQIKIFGTILEEFILEEGHSNDGRMGK</sequence>
<dbReference type="HAMAP" id="MF_01660">
    <property type="entry name" value="MenH"/>
    <property type="match status" value="1"/>
</dbReference>
<dbReference type="UniPathway" id="UPA01057">
    <property type="reaction ID" value="UER00900"/>
</dbReference>
<evidence type="ECO:0000259" key="4">
    <source>
        <dbReference type="Pfam" id="PF00561"/>
    </source>
</evidence>
<keyword evidence="1 3" id="KW-0474">Menaquinone biosynthesis</keyword>
<comment type="function">
    <text evidence="3">Catalyzes a proton abstraction reaction that results in 2,5-elimination of pyruvate from 2-succinyl-5-enolpyruvyl-6-hydroxy-3-cyclohexene-1-carboxylate (SEPHCHC) and the formation of 2-succinyl-6-hydroxy-2,4-cyclohexadiene-1-carboxylate (SHCHC).</text>
</comment>
<organism evidence="5 6">
    <name type="scientific">Gracilibacillus thailandensis</name>
    <dbReference type="NCBI Taxonomy" id="563735"/>
    <lineage>
        <taxon>Bacteria</taxon>
        <taxon>Bacillati</taxon>
        <taxon>Bacillota</taxon>
        <taxon>Bacilli</taxon>
        <taxon>Bacillales</taxon>
        <taxon>Bacillaceae</taxon>
        <taxon>Gracilibacillus</taxon>
    </lineage>
</organism>
<dbReference type="PRINTS" id="PR00111">
    <property type="entry name" value="ABHYDROLASE"/>
</dbReference>
<dbReference type="GO" id="GO:0070205">
    <property type="term" value="F:2-succinyl-6-hydroxy-2,4-cyclohexadiene-1-carboxylate synthase activity"/>
    <property type="evidence" value="ECO:0007669"/>
    <property type="project" value="UniProtKB-UniRule"/>
</dbReference>
<dbReference type="UniPathway" id="UPA00079"/>
<dbReference type="InterPro" id="IPR000073">
    <property type="entry name" value="AB_hydrolase_1"/>
</dbReference>
<comment type="catalytic activity">
    <reaction evidence="3">
        <text>5-enolpyruvoyl-6-hydroxy-2-succinyl-cyclohex-3-ene-1-carboxylate = (1R,6R)-6-hydroxy-2-succinyl-cyclohexa-2,4-diene-1-carboxylate + pyruvate</text>
        <dbReference type="Rhea" id="RHEA:25597"/>
        <dbReference type="ChEBI" id="CHEBI:15361"/>
        <dbReference type="ChEBI" id="CHEBI:58689"/>
        <dbReference type="ChEBI" id="CHEBI:58818"/>
        <dbReference type="EC" id="4.2.99.20"/>
    </reaction>
</comment>
<accession>A0A6N7R2T1</accession>
<proteinExistence type="inferred from homology"/>
<comment type="pathway">
    <text evidence="3">Quinol/quinone metabolism; menaquinone biosynthesis.</text>
</comment>
<dbReference type="EC" id="4.2.99.20" evidence="3"/>
<evidence type="ECO:0000313" key="6">
    <source>
        <dbReference type="Proteomes" id="UP000435187"/>
    </source>
</evidence>
<evidence type="ECO:0000256" key="3">
    <source>
        <dbReference type="HAMAP-Rule" id="MF_01660"/>
    </source>
</evidence>
<dbReference type="PANTHER" id="PTHR42916">
    <property type="entry name" value="2-SUCCINYL-5-ENOLPYRUVYL-6-HYDROXY-3-CYCLOHEXENE-1-CARBOXYLATE SYNTHASE"/>
    <property type="match status" value="1"/>
</dbReference>
<comment type="pathway">
    <text evidence="3">Quinol/quinone metabolism; 1,4-dihydroxy-2-naphthoate biosynthesis; 1,4-dihydroxy-2-naphthoate from chorismate: step 3/7.</text>
</comment>
<evidence type="ECO:0000313" key="5">
    <source>
        <dbReference type="EMBL" id="MRI65646.1"/>
    </source>
</evidence>
<dbReference type="NCBIfam" id="TIGR03695">
    <property type="entry name" value="menH_SHCHC"/>
    <property type="match status" value="1"/>
</dbReference>
<dbReference type="Proteomes" id="UP000435187">
    <property type="component" value="Unassembled WGS sequence"/>
</dbReference>
<comment type="caution">
    <text evidence="5">The sequence shown here is derived from an EMBL/GenBank/DDBJ whole genome shotgun (WGS) entry which is preliminary data.</text>
</comment>
<keyword evidence="2 3" id="KW-0456">Lyase</keyword>
<dbReference type="InterPro" id="IPR022485">
    <property type="entry name" value="SHCHC_synthase_MenH"/>
</dbReference>
<dbReference type="PANTHER" id="PTHR42916:SF1">
    <property type="entry name" value="PROTEIN PHYLLO, CHLOROPLASTIC"/>
    <property type="match status" value="1"/>
</dbReference>
<dbReference type="SUPFAM" id="SSF53474">
    <property type="entry name" value="alpha/beta-Hydrolases"/>
    <property type="match status" value="1"/>
</dbReference>
<protein>
    <recommendedName>
        <fullName evidence="3">Putative 2-succinyl-6-hydroxy-2,4-cyclohexadiene-1-carboxylate synthase</fullName>
        <shortName evidence="3">SHCHC synthase</shortName>
        <ecNumber evidence="3">4.2.99.20</ecNumber>
    </recommendedName>
</protein>
<dbReference type="Gene3D" id="3.40.50.1820">
    <property type="entry name" value="alpha/beta hydrolase"/>
    <property type="match status" value="1"/>
</dbReference>
<reference evidence="5 6" key="1">
    <citation type="submission" date="2019-10" db="EMBL/GenBank/DDBJ databases">
        <title>Gracilibacillus salitolerans sp. nov., a moderate halophile isolated from a saline soil in northwest China.</title>
        <authorList>
            <person name="Gan L."/>
        </authorList>
    </citation>
    <scope>NUCLEOTIDE SEQUENCE [LARGE SCALE GENOMIC DNA]</scope>
    <source>
        <strain evidence="5 6">TP2-8</strain>
    </source>
</reference>
<gene>
    <name evidence="3 5" type="primary">menH</name>
    <name evidence="5" type="ORF">GH885_04685</name>
</gene>
<name>A0A6N7R2T1_9BACI</name>
<dbReference type="InterPro" id="IPR029058">
    <property type="entry name" value="AB_hydrolase_fold"/>
</dbReference>
<keyword evidence="6" id="KW-1185">Reference proteome</keyword>